<name>A0A1H1QY49_9PSED</name>
<dbReference type="InterPro" id="IPR000551">
    <property type="entry name" value="MerR-type_HTH_dom"/>
</dbReference>
<dbReference type="AlphaFoldDB" id="A0A1H1QY49"/>
<dbReference type="STRING" id="1392877.SAMN05216221_1476"/>
<evidence type="ECO:0000313" key="6">
    <source>
        <dbReference type="Proteomes" id="UP000243359"/>
    </source>
</evidence>
<gene>
    <name evidence="5" type="ORF">SAMN05216221_1476</name>
</gene>
<accession>A0A1H1QY49</accession>
<dbReference type="RefSeq" id="WP_090348328.1">
    <property type="nucleotide sequence ID" value="NZ_LT629751.1"/>
</dbReference>
<dbReference type="Pfam" id="PF13411">
    <property type="entry name" value="MerR_1"/>
    <property type="match status" value="1"/>
</dbReference>
<dbReference type="PRINTS" id="PR00040">
    <property type="entry name" value="HTHMERR"/>
</dbReference>
<feature type="domain" description="HTH merR-type" evidence="4">
    <location>
        <begin position="1"/>
        <end position="68"/>
    </location>
</feature>
<dbReference type="PANTHER" id="PTHR30204:SF94">
    <property type="entry name" value="HEAVY METAL-DEPENDENT TRANSCRIPTIONAL REGULATOR HI_0293-RELATED"/>
    <property type="match status" value="1"/>
</dbReference>
<dbReference type="InterPro" id="IPR009061">
    <property type="entry name" value="DNA-bd_dom_put_sf"/>
</dbReference>
<protein>
    <submittedName>
        <fullName evidence="5">Transcriptional regulator, MerR family</fullName>
    </submittedName>
</protein>
<dbReference type="InterPro" id="IPR047057">
    <property type="entry name" value="MerR_fam"/>
</dbReference>
<dbReference type="PROSITE" id="PS50937">
    <property type="entry name" value="HTH_MERR_2"/>
    <property type="match status" value="1"/>
</dbReference>
<dbReference type="SMART" id="SM00422">
    <property type="entry name" value="HTH_MERR"/>
    <property type="match status" value="1"/>
</dbReference>
<proteinExistence type="predicted"/>
<keyword evidence="2" id="KW-0238">DNA-binding</keyword>
<sequence length="128" mass="14475">MYIGRAAELSGTTVKTIRHYEQLGLLPPPRRQGKYRIYDQAGIDTLRFIKCAQQLGFRLKELREILGDTPAPDFPWELAQQAIARKKQQLASRIAELQTLHRGLEEFEHGIADARAECPLHAGQPLGD</sequence>
<dbReference type="EMBL" id="LT629751">
    <property type="protein sequence ID" value="SDS28491.1"/>
    <property type="molecule type" value="Genomic_DNA"/>
</dbReference>
<organism evidence="5 6">
    <name type="scientific">Pseudomonas oryzae</name>
    <dbReference type="NCBI Taxonomy" id="1392877"/>
    <lineage>
        <taxon>Bacteria</taxon>
        <taxon>Pseudomonadati</taxon>
        <taxon>Pseudomonadota</taxon>
        <taxon>Gammaproteobacteria</taxon>
        <taxon>Pseudomonadales</taxon>
        <taxon>Pseudomonadaceae</taxon>
        <taxon>Pseudomonas</taxon>
    </lineage>
</organism>
<evidence type="ECO:0000256" key="2">
    <source>
        <dbReference type="ARBA" id="ARBA00023125"/>
    </source>
</evidence>
<reference evidence="6" key="1">
    <citation type="submission" date="2016-10" db="EMBL/GenBank/DDBJ databases">
        <authorList>
            <person name="Varghese N."/>
            <person name="Submissions S."/>
        </authorList>
    </citation>
    <scope>NUCLEOTIDE SEQUENCE [LARGE SCALE GENOMIC DNA]</scope>
    <source>
        <strain evidence="6">KCTC 32247</strain>
    </source>
</reference>
<evidence type="ECO:0000256" key="1">
    <source>
        <dbReference type="ARBA" id="ARBA00023015"/>
    </source>
</evidence>
<evidence type="ECO:0000313" key="5">
    <source>
        <dbReference type="EMBL" id="SDS28491.1"/>
    </source>
</evidence>
<keyword evidence="3" id="KW-0804">Transcription</keyword>
<dbReference type="OrthoDB" id="9808480at2"/>
<dbReference type="Proteomes" id="UP000243359">
    <property type="component" value="Chromosome I"/>
</dbReference>
<dbReference type="Gene3D" id="1.10.1660.10">
    <property type="match status" value="1"/>
</dbReference>
<evidence type="ECO:0000259" key="4">
    <source>
        <dbReference type="PROSITE" id="PS50937"/>
    </source>
</evidence>
<keyword evidence="1" id="KW-0805">Transcription regulation</keyword>
<dbReference type="PANTHER" id="PTHR30204">
    <property type="entry name" value="REDOX-CYCLING DRUG-SENSING TRANSCRIPTIONAL ACTIVATOR SOXR"/>
    <property type="match status" value="1"/>
</dbReference>
<evidence type="ECO:0000256" key="3">
    <source>
        <dbReference type="ARBA" id="ARBA00023163"/>
    </source>
</evidence>
<keyword evidence="6" id="KW-1185">Reference proteome</keyword>
<dbReference type="GO" id="GO:0003700">
    <property type="term" value="F:DNA-binding transcription factor activity"/>
    <property type="evidence" value="ECO:0007669"/>
    <property type="project" value="InterPro"/>
</dbReference>
<dbReference type="SUPFAM" id="SSF46955">
    <property type="entry name" value="Putative DNA-binding domain"/>
    <property type="match status" value="1"/>
</dbReference>
<dbReference type="GO" id="GO:0003677">
    <property type="term" value="F:DNA binding"/>
    <property type="evidence" value="ECO:0007669"/>
    <property type="project" value="UniProtKB-KW"/>
</dbReference>